<feature type="compositionally biased region" description="Low complexity" evidence="1">
    <location>
        <begin position="269"/>
        <end position="287"/>
    </location>
</feature>
<organism evidence="2 3">
    <name type="scientific">Porphyridium purpureum</name>
    <name type="common">Red alga</name>
    <name type="synonym">Porphyridium cruentum</name>
    <dbReference type="NCBI Taxonomy" id="35688"/>
    <lineage>
        <taxon>Eukaryota</taxon>
        <taxon>Rhodophyta</taxon>
        <taxon>Bangiophyceae</taxon>
        <taxon>Porphyridiales</taxon>
        <taxon>Porphyridiaceae</taxon>
        <taxon>Porphyridium</taxon>
    </lineage>
</organism>
<dbReference type="AlphaFoldDB" id="A0A5J4YZ03"/>
<feature type="region of interest" description="Disordered" evidence="1">
    <location>
        <begin position="551"/>
        <end position="616"/>
    </location>
</feature>
<dbReference type="Proteomes" id="UP000324585">
    <property type="component" value="Unassembled WGS sequence"/>
</dbReference>
<name>A0A5J4YZ03_PORPP</name>
<feature type="compositionally biased region" description="Low complexity" evidence="1">
    <location>
        <begin position="296"/>
        <end position="309"/>
    </location>
</feature>
<accession>A0A5J4YZ03</accession>
<proteinExistence type="predicted"/>
<feature type="region of interest" description="Disordered" evidence="1">
    <location>
        <begin position="269"/>
        <end position="312"/>
    </location>
</feature>
<evidence type="ECO:0000256" key="1">
    <source>
        <dbReference type="SAM" id="MobiDB-lite"/>
    </source>
</evidence>
<evidence type="ECO:0008006" key="4">
    <source>
        <dbReference type="Google" id="ProtNLM"/>
    </source>
</evidence>
<keyword evidence="3" id="KW-1185">Reference proteome</keyword>
<feature type="region of interest" description="Disordered" evidence="1">
    <location>
        <begin position="73"/>
        <end position="93"/>
    </location>
</feature>
<feature type="compositionally biased region" description="Basic and acidic residues" evidence="1">
    <location>
        <begin position="367"/>
        <end position="381"/>
    </location>
</feature>
<reference evidence="3" key="1">
    <citation type="journal article" date="2019" name="Nat. Commun.">
        <title>Expansion of phycobilisome linker gene families in mesophilic red algae.</title>
        <authorList>
            <person name="Lee J."/>
            <person name="Kim D."/>
            <person name="Bhattacharya D."/>
            <person name="Yoon H.S."/>
        </authorList>
    </citation>
    <scope>NUCLEOTIDE SEQUENCE [LARGE SCALE GENOMIC DNA]</scope>
    <source>
        <strain evidence="3">CCMP 1328</strain>
    </source>
</reference>
<evidence type="ECO:0000313" key="2">
    <source>
        <dbReference type="EMBL" id="KAA8496355.1"/>
    </source>
</evidence>
<dbReference type="EMBL" id="VRMN01000002">
    <property type="protein sequence ID" value="KAA8496355.1"/>
    <property type="molecule type" value="Genomic_DNA"/>
</dbReference>
<feature type="compositionally biased region" description="Low complexity" evidence="1">
    <location>
        <begin position="586"/>
        <end position="596"/>
    </location>
</feature>
<evidence type="ECO:0000313" key="3">
    <source>
        <dbReference type="Proteomes" id="UP000324585"/>
    </source>
</evidence>
<gene>
    <name evidence="2" type="ORF">FVE85_0084</name>
</gene>
<comment type="caution">
    <text evidence="2">The sequence shown here is derived from an EMBL/GenBank/DDBJ whole genome shotgun (WGS) entry which is preliminary data.</text>
</comment>
<protein>
    <recommendedName>
        <fullName evidence="4">DNA polymerase delta subunit 3</fullName>
    </recommendedName>
</protein>
<feature type="compositionally biased region" description="Polar residues" evidence="1">
    <location>
        <begin position="604"/>
        <end position="616"/>
    </location>
</feature>
<sequence>MTRQCFAFTWKRRETDNGRRAYVVRAASSRGAVTVECALAAVHGIMSVRQLRRGEDVRRTRGSVHRECAKRAKHRKHRKHRTREEHARTNDPCTRIPASGLGALVQSTGRSAANDRQMSEAVALLSAPGAQPALTFRMLSARWNVSCLDAQTALSEMVRRESEALVPFYVVVMSDAQNAVTKCKLVQGTHPETTQCVLELKSQGWTLDNVSIFGVSAAARTPSNVRELADLLSFDDLFAPPGGASSNRETANRIRPVPVPGAASAPIISKASSAPLKPSASSKTASSEPKKKNKEPVAVGAASPAGPQADSENAIQVGKRAVQKSAQMIRAEKTDVERLAQNATKIETAERNIAGEEQPARISLAESPKENLKPRKEEQPSVKKATVGTEPTESLLATAVAPKKKRVKLVSCDDSDSDNDFQEAHRAPAVENLGREVDNTPPVDEPPAAVLQREKRKTMGAPFAKSAAAPKKGKSDILYLTFAEREHLFARNIVEADLDEDIALFSKKPVEHVYTNKKGYIVSDPEAWQVLNSRGEVVRVVDKNLNPFDEQKVKRANTASDKSAGAKPKEANAAGSESKRKGDGSGKASAASAPAKGSKKDTGKPQQSITSFFKKK</sequence>
<feature type="region of interest" description="Disordered" evidence="1">
    <location>
        <begin position="349"/>
        <end position="395"/>
    </location>
</feature>